<gene>
    <name evidence="2" type="ORF">DSCW_63170</name>
</gene>
<feature type="transmembrane region" description="Helical" evidence="1">
    <location>
        <begin position="49"/>
        <end position="70"/>
    </location>
</feature>
<evidence type="ECO:0000256" key="1">
    <source>
        <dbReference type="SAM" id="Phobius"/>
    </source>
</evidence>
<protein>
    <submittedName>
        <fullName evidence="2">Uncharacterized protein</fullName>
    </submittedName>
</protein>
<dbReference type="RefSeq" id="WP_231715609.1">
    <property type="nucleotide sequence ID" value="NZ_AP021875.1"/>
</dbReference>
<accession>A0A5K7ZDL2</accession>
<dbReference type="KEGG" id="dwd:DSCW_63170"/>
<reference evidence="2 3" key="1">
    <citation type="submission" date="2019-11" db="EMBL/GenBank/DDBJ databases">
        <title>Comparative genomics of hydrocarbon-degrading Desulfosarcina strains.</title>
        <authorList>
            <person name="Watanabe M."/>
            <person name="Kojima H."/>
            <person name="Fukui M."/>
        </authorList>
    </citation>
    <scope>NUCLEOTIDE SEQUENCE [LARGE SCALE GENOMIC DNA]</scope>
    <source>
        <strain evidence="2 3">PP31</strain>
    </source>
</reference>
<feature type="transmembrane region" description="Helical" evidence="1">
    <location>
        <begin position="76"/>
        <end position="98"/>
    </location>
</feature>
<proteinExistence type="predicted"/>
<keyword evidence="1" id="KW-1133">Transmembrane helix</keyword>
<keyword evidence="1" id="KW-0812">Transmembrane</keyword>
<organism evidence="2 3">
    <name type="scientific">Desulfosarcina widdelii</name>
    <dbReference type="NCBI Taxonomy" id="947919"/>
    <lineage>
        <taxon>Bacteria</taxon>
        <taxon>Pseudomonadati</taxon>
        <taxon>Thermodesulfobacteriota</taxon>
        <taxon>Desulfobacteria</taxon>
        <taxon>Desulfobacterales</taxon>
        <taxon>Desulfosarcinaceae</taxon>
        <taxon>Desulfosarcina</taxon>
    </lineage>
</organism>
<keyword evidence="1" id="KW-0472">Membrane</keyword>
<sequence length="126" mass="13874">MTVIKKLLGETAENATCTEHKGDSDAIIINEAQLILAEKRTSLAAMRTGIAVFALPLSVLGLLIATSRYYDVLHVLPLIVPLGIMLAALIVLGSYLIIRALRNIHHYDRLIVQLKNCHSKLSQFID</sequence>
<dbReference type="EMBL" id="AP021875">
    <property type="protein sequence ID" value="BBO78900.1"/>
    <property type="molecule type" value="Genomic_DNA"/>
</dbReference>
<evidence type="ECO:0000313" key="3">
    <source>
        <dbReference type="Proteomes" id="UP000427769"/>
    </source>
</evidence>
<dbReference type="AlphaFoldDB" id="A0A5K7ZDL2"/>
<dbReference type="Proteomes" id="UP000427769">
    <property type="component" value="Chromosome"/>
</dbReference>
<name>A0A5K7ZDL2_9BACT</name>
<keyword evidence="3" id="KW-1185">Reference proteome</keyword>
<evidence type="ECO:0000313" key="2">
    <source>
        <dbReference type="EMBL" id="BBO78900.1"/>
    </source>
</evidence>